<keyword evidence="2" id="KW-0472">Membrane</keyword>
<feature type="transmembrane region" description="Helical" evidence="2">
    <location>
        <begin position="292"/>
        <end position="319"/>
    </location>
</feature>
<keyword evidence="1" id="KW-0245">EGF-like domain</keyword>
<evidence type="ECO:0000256" key="1">
    <source>
        <dbReference type="ARBA" id="ARBA00022536"/>
    </source>
</evidence>
<organism evidence="3 4">
    <name type="scientific">Mytilus edulis</name>
    <name type="common">Blue mussel</name>
    <dbReference type="NCBI Taxonomy" id="6550"/>
    <lineage>
        <taxon>Eukaryota</taxon>
        <taxon>Metazoa</taxon>
        <taxon>Spiralia</taxon>
        <taxon>Lophotrochozoa</taxon>
        <taxon>Mollusca</taxon>
        <taxon>Bivalvia</taxon>
        <taxon>Autobranchia</taxon>
        <taxon>Pteriomorphia</taxon>
        <taxon>Mytilida</taxon>
        <taxon>Mytiloidea</taxon>
        <taxon>Mytilidae</taxon>
        <taxon>Mytilinae</taxon>
        <taxon>Mytilus</taxon>
    </lineage>
</organism>
<evidence type="ECO:0000256" key="2">
    <source>
        <dbReference type="SAM" id="Phobius"/>
    </source>
</evidence>
<reference evidence="3" key="1">
    <citation type="submission" date="2021-03" db="EMBL/GenBank/DDBJ databases">
        <authorList>
            <person name="Bekaert M."/>
        </authorList>
    </citation>
    <scope>NUCLEOTIDE SEQUENCE</scope>
</reference>
<dbReference type="EMBL" id="CAJPWZ010000533">
    <property type="protein sequence ID" value="CAG2195752.1"/>
    <property type="molecule type" value="Genomic_DNA"/>
</dbReference>
<dbReference type="AlphaFoldDB" id="A0A8S3QQX1"/>
<accession>A0A8S3QQX1</accession>
<dbReference type="Proteomes" id="UP000683360">
    <property type="component" value="Unassembled WGS sequence"/>
</dbReference>
<sequence>MGQTLTESITEPSKALALTAGETSSNIRALPSSSCTVPSKTLAIAPSTFLPLPNITTASTTLMSTERSSVTYNVGQKTLYTSAKEHKAPPLPFSGPLPCLQLHNRTILFIKKNDFIFRRRTNLIISYYGVNCTDTCPERCYKIIVIQKGFCNVCKRSFYGDHCEKNCHSNCREGSFCDQQTGECTIACTAGFWGKSCEDNCNDRCESCDRTHDICSTYSCKPGYGGSNCQLNCIAHCDSCSENDTCNKYSKGWFGNKCELQCPVNCRNSACSKFHGSCTCSKGFKEHAKETALSIGLVAGIAIGCAAAVMLMIGLVYFIHRHRSNVDNTIKMKNIQYGTVK</sequence>
<evidence type="ECO:0000313" key="3">
    <source>
        <dbReference type="EMBL" id="CAG2195752.1"/>
    </source>
</evidence>
<keyword evidence="4" id="KW-1185">Reference proteome</keyword>
<name>A0A8S3QQX1_MYTED</name>
<dbReference type="InterPro" id="IPR042635">
    <property type="entry name" value="MEGF10/SREC1/2-like"/>
</dbReference>
<dbReference type="OrthoDB" id="27819at2759"/>
<gene>
    <name evidence="3" type="ORF">MEDL_10684</name>
</gene>
<keyword evidence="2" id="KW-0812">Transmembrane</keyword>
<dbReference type="PANTHER" id="PTHR24043">
    <property type="entry name" value="SCAVENGER RECEPTOR CLASS F"/>
    <property type="match status" value="1"/>
</dbReference>
<protein>
    <submittedName>
        <fullName evidence="3">Uncharacterized protein</fullName>
    </submittedName>
</protein>
<keyword evidence="2" id="KW-1133">Transmembrane helix</keyword>
<proteinExistence type="predicted"/>
<comment type="caution">
    <text evidence="3">The sequence shown here is derived from an EMBL/GenBank/DDBJ whole genome shotgun (WGS) entry which is preliminary data.</text>
</comment>
<dbReference type="GO" id="GO:0005044">
    <property type="term" value="F:scavenger receptor activity"/>
    <property type="evidence" value="ECO:0007669"/>
    <property type="project" value="InterPro"/>
</dbReference>
<evidence type="ECO:0000313" key="4">
    <source>
        <dbReference type="Proteomes" id="UP000683360"/>
    </source>
</evidence>
<dbReference type="PANTHER" id="PTHR24043:SF8">
    <property type="entry name" value="EGF-LIKE DOMAIN-CONTAINING PROTEIN"/>
    <property type="match status" value="1"/>
</dbReference>